<dbReference type="EMBL" id="JADKFW010000005">
    <property type="protein sequence ID" value="MBK9717906.1"/>
    <property type="molecule type" value="Genomic_DNA"/>
</dbReference>
<dbReference type="Pfam" id="PF14905">
    <property type="entry name" value="OMP_b-brl_3"/>
    <property type="match status" value="1"/>
</dbReference>
<evidence type="ECO:0000313" key="2">
    <source>
        <dbReference type="EMBL" id="MBK9717906.1"/>
    </source>
</evidence>
<evidence type="ECO:0000259" key="1">
    <source>
        <dbReference type="Pfam" id="PF14905"/>
    </source>
</evidence>
<gene>
    <name evidence="2" type="ORF">IPO85_10390</name>
</gene>
<dbReference type="InterPro" id="IPR041700">
    <property type="entry name" value="OMP_b-brl_3"/>
</dbReference>
<protein>
    <submittedName>
        <fullName evidence="2">Outer membrane beta-barrel protein</fullName>
    </submittedName>
</protein>
<proteinExistence type="predicted"/>
<organism evidence="2 3">
    <name type="scientific">Candidatus Defluviibacterium haderslevense</name>
    <dbReference type="NCBI Taxonomy" id="2981993"/>
    <lineage>
        <taxon>Bacteria</taxon>
        <taxon>Pseudomonadati</taxon>
        <taxon>Bacteroidota</taxon>
        <taxon>Saprospiria</taxon>
        <taxon>Saprospirales</taxon>
        <taxon>Saprospiraceae</taxon>
        <taxon>Candidatus Defluviibacterium</taxon>
    </lineage>
</organism>
<reference evidence="2 3" key="1">
    <citation type="submission" date="2020-10" db="EMBL/GenBank/DDBJ databases">
        <title>Connecting structure to function with the recovery of over 1000 high-quality activated sludge metagenome-assembled genomes encoding full-length rRNA genes using long-read sequencing.</title>
        <authorList>
            <person name="Singleton C.M."/>
            <person name="Petriglieri F."/>
            <person name="Kristensen J.M."/>
            <person name="Kirkegaard R.H."/>
            <person name="Michaelsen T.Y."/>
            <person name="Andersen M.H."/>
            <person name="Karst S.M."/>
            <person name="Dueholm M.S."/>
            <person name="Nielsen P.H."/>
            <person name="Albertsen M."/>
        </authorList>
    </citation>
    <scope>NUCLEOTIDE SEQUENCE [LARGE SCALE GENOMIC DNA]</scope>
    <source>
        <strain evidence="2">Ribe_18-Q3-R11-54_BAT3C.373</strain>
    </source>
</reference>
<dbReference type="SUPFAM" id="SSF56935">
    <property type="entry name" value="Porins"/>
    <property type="match status" value="1"/>
</dbReference>
<name>A0A9D7SAJ4_9BACT</name>
<sequence length="771" mass="89026">MKNFKSVISLIILTCTTLASQQKSSYSIDGIVLNKEKLPIKFSIVSIFSILDSVQIDQKLTDDRGHFSFSQLKANDYFLKLNTFSKAIIIVPKIQIIDQDLNIGELIIEIESIHLAEVEIKSNKPFLKRDADHISLNIKDTYLAKSAYQTFEILNLIPNVSANYNNINIKNFSSILYLIDGKGNKFSNEINKLRILNLANSDIDRIEVYSNPPARFDADGFSVINVITIKNFKISSVYSNGSIGVFQNNLMSNSYSVSPAVHLNYKHRDIGLYCNALYKTSREVKTNLRKIEYNLQNSEIQSISTRIANSPFISINLGLNYKINKKGEFTCDYRYDSNSLLDSSKTKSYESLSYITKGIVDRNAVANTLRNGFFNFKNLNFGYWYNNKSFNSDFQIYYDNSSISEQGLGYFTSSSTYLNSQLKNNYATVFNLRDSINKKVEFRFGLKSSFTNSNEEINNFLNIGEFKYSENTNSLYTQMSGKVFSFLWNIGMRFESTTWKINEPKIESGFYSYLFPSLFLNKNLNGITFNLSYAKRIQRQNITELNPLTKFNDRLLTTSSGDIKVFKPQIFESYEFNIDFKKFSINMYLNRNLNPRIFYPSQIDSSIIKYEPQSSKYENTFGFNMNLPITIRTFNINIKWYNNLIRSQLLDQKIAEGYLSIISANLNYQFHNFSISGSINYTFPNKANYYQNTSYWVSNVGINYQTNSKPISIRLTLFDVLGRNSTFKINYPLVSELYTNLSYDRAIHLGLRYNFKLGKEFTKKSFDGLSR</sequence>
<dbReference type="Proteomes" id="UP000808349">
    <property type="component" value="Unassembled WGS sequence"/>
</dbReference>
<dbReference type="AlphaFoldDB" id="A0A9D7SAJ4"/>
<evidence type="ECO:0000313" key="3">
    <source>
        <dbReference type="Proteomes" id="UP000808349"/>
    </source>
</evidence>
<accession>A0A9D7SAJ4</accession>
<comment type="caution">
    <text evidence="2">The sequence shown here is derived from an EMBL/GenBank/DDBJ whole genome shotgun (WGS) entry which is preliminary data.</text>
</comment>
<feature type="domain" description="Outer membrane protein beta-barrel" evidence="1">
    <location>
        <begin position="379"/>
        <end position="753"/>
    </location>
</feature>